<feature type="non-terminal residue" evidence="1">
    <location>
        <position position="1"/>
    </location>
</feature>
<sequence length="57" mass="6127">NYSSFSFSGGCHLKSSKQLNQYDNEPLASSIYSNECLLVESESDCGFDDGIGPEGQA</sequence>
<comment type="caution">
    <text evidence="1">The sequence shown here is derived from an EMBL/GenBank/DDBJ whole genome shotgun (WGS) entry which is preliminary data.</text>
</comment>
<name>A0ABD0RJR8_CIRMR</name>
<feature type="non-terminal residue" evidence="1">
    <location>
        <position position="57"/>
    </location>
</feature>
<proteinExistence type="predicted"/>
<accession>A0ABD0RJR8</accession>
<dbReference type="AlphaFoldDB" id="A0ABD0RJR8"/>
<keyword evidence="2" id="KW-1185">Reference proteome</keyword>
<protein>
    <submittedName>
        <fullName evidence="1">Uncharacterized protein</fullName>
    </submittedName>
</protein>
<reference evidence="1 2" key="1">
    <citation type="submission" date="2024-05" db="EMBL/GenBank/DDBJ databases">
        <title>Genome sequencing and assembly of Indian major carp, Cirrhinus mrigala (Hamilton, 1822).</title>
        <authorList>
            <person name="Mohindra V."/>
            <person name="Chowdhury L.M."/>
            <person name="Lal K."/>
            <person name="Jena J.K."/>
        </authorList>
    </citation>
    <scope>NUCLEOTIDE SEQUENCE [LARGE SCALE GENOMIC DNA]</scope>
    <source>
        <strain evidence="1">CM1030</strain>
        <tissue evidence="1">Blood</tissue>
    </source>
</reference>
<gene>
    <name evidence="1" type="ORF">M9458_006648</name>
</gene>
<dbReference type="EMBL" id="JAMKFB020000003">
    <property type="protein sequence ID" value="KAL0198108.1"/>
    <property type="molecule type" value="Genomic_DNA"/>
</dbReference>
<organism evidence="1 2">
    <name type="scientific">Cirrhinus mrigala</name>
    <name type="common">Mrigala</name>
    <dbReference type="NCBI Taxonomy" id="683832"/>
    <lineage>
        <taxon>Eukaryota</taxon>
        <taxon>Metazoa</taxon>
        <taxon>Chordata</taxon>
        <taxon>Craniata</taxon>
        <taxon>Vertebrata</taxon>
        <taxon>Euteleostomi</taxon>
        <taxon>Actinopterygii</taxon>
        <taxon>Neopterygii</taxon>
        <taxon>Teleostei</taxon>
        <taxon>Ostariophysi</taxon>
        <taxon>Cypriniformes</taxon>
        <taxon>Cyprinidae</taxon>
        <taxon>Labeoninae</taxon>
        <taxon>Labeonini</taxon>
        <taxon>Cirrhinus</taxon>
    </lineage>
</organism>
<evidence type="ECO:0000313" key="1">
    <source>
        <dbReference type="EMBL" id="KAL0198108.1"/>
    </source>
</evidence>
<dbReference type="Proteomes" id="UP001529510">
    <property type="component" value="Unassembled WGS sequence"/>
</dbReference>
<evidence type="ECO:0000313" key="2">
    <source>
        <dbReference type="Proteomes" id="UP001529510"/>
    </source>
</evidence>